<dbReference type="PIRSF" id="PIRSF029347">
    <property type="entry name" value="RecF"/>
    <property type="match status" value="1"/>
</dbReference>
<evidence type="ECO:0000313" key="4">
    <source>
        <dbReference type="Proteomes" id="UP000285875"/>
    </source>
</evidence>
<dbReference type="RefSeq" id="WP_097798543.1">
    <property type="nucleotide sequence ID" value="NZ_CP025570.1"/>
</dbReference>
<name>A0A3Q9UJM8_9ACTN</name>
<dbReference type="PANTHER" id="PTHR40396">
    <property type="entry name" value="ATPASE-LIKE PROTEIN"/>
    <property type="match status" value="1"/>
</dbReference>
<organism evidence="3 4">
    <name type="scientific">Acidipropionibacterium jensenii</name>
    <dbReference type="NCBI Taxonomy" id="1749"/>
    <lineage>
        <taxon>Bacteria</taxon>
        <taxon>Bacillati</taxon>
        <taxon>Actinomycetota</taxon>
        <taxon>Actinomycetes</taxon>
        <taxon>Propionibacteriales</taxon>
        <taxon>Propionibacteriaceae</taxon>
        <taxon>Acidipropionibacterium</taxon>
    </lineage>
</organism>
<accession>A0A3Q9UJM8</accession>
<evidence type="ECO:0000259" key="1">
    <source>
        <dbReference type="Pfam" id="PF13175"/>
    </source>
</evidence>
<dbReference type="InterPro" id="IPR014555">
    <property type="entry name" value="RecF-like"/>
</dbReference>
<dbReference type="AlphaFoldDB" id="A0A3Q9UJM8"/>
<feature type="domain" description="ATPase AAA-type core" evidence="2">
    <location>
        <begin position="186"/>
        <end position="352"/>
    </location>
</feature>
<dbReference type="Pfam" id="PF13175">
    <property type="entry name" value="AAA_15"/>
    <property type="match status" value="1"/>
</dbReference>
<evidence type="ECO:0000259" key="2">
    <source>
        <dbReference type="Pfam" id="PF13304"/>
    </source>
</evidence>
<dbReference type="InterPro" id="IPR041685">
    <property type="entry name" value="AAA_GajA/Old/RecF-like"/>
</dbReference>
<dbReference type="Gene3D" id="3.40.50.300">
    <property type="entry name" value="P-loop containing nucleotide triphosphate hydrolases"/>
    <property type="match status" value="2"/>
</dbReference>
<dbReference type="EMBL" id="CP025570">
    <property type="protein sequence ID" value="AZZ39076.1"/>
    <property type="molecule type" value="Genomic_DNA"/>
</dbReference>
<dbReference type="KEGG" id="aji:C0Z10_04150"/>
<sequence>MQCITHIHAARFRSLRDVTVPLGAFTVLIGSNGSGKTNVLNVLRFLGDTSEVDLAATIERWGGMDRIRSAARGINANAFVKLGIDGQISEHSLNAPDEYQLEFKRNPQGGVTRKEQLTFKRLPGRGRRITVKGVEYTLVDDKEGSGTQLAQQEGSFRDDATTALATLPKFGADQGGQGIADIADFLQRLFIFEPSVDAIREPTRAPATLPDEEDTEARLRPDAANLGVFLVWLRNHHKESFDRLIEDLCACVPGVESVEFRNIGGNAAAIEVRIQESGLKRSIPLADASWGTVRLLALLAVLHYPRPHRLIAIEELDAGLHPYALDRLVDRMREASKTTQILVASHSPTLVNRLQPAEMVICDRDAETGESKIPSISQAAIAEALQKAPDFGPGELWFSGALGGVPE</sequence>
<dbReference type="PANTHER" id="PTHR40396:SF1">
    <property type="entry name" value="ATPASE AAA-TYPE CORE DOMAIN-CONTAINING PROTEIN"/>
    <property type="match status" value="1"/>
</dbReference>
<gene>
    <name evidence="3" type="ORF">C0Z10_04150</name>
</gene>
<dbReference type="InterPro" id="IPR003959">
    <property type="entry name" value="ATPase_AAA_core"/>
</dbReference>
<dbReference type="SUPFAM" id="SSF52540">
    <property type="entry name" value="P-loop containing nucleoside triphosphate hydrolases"/>
    <property type="match status" value="1"/>
</dbReference>
<reference evidence="4" key="1">
    <citation type="submission" date="2017-12" db="EMBL/GenBank/DDBJ databases">
        <title>Whole genome sequencing of Acidipropionibacterium jensenii strains JS279 and JS280.</title>
        <authorList>
            <person name="Deptula P."/>
            <person name="Laine P."/>
            <person name="Smolander O.-P."/>
            <person name="Paulin L."/>
            <person name="Auvinen P."/>
            <person name="Varmanen P."/>
        </authorList>
    </citation>
    <scope>NUCLEOTIDE SEQUENCE [LARGE SCALE GENOMIC DNA]</scope>
    <source>
        <strain evidence="4">JS280</strain>
    </source>
</reference>
<evidence type="ECO:0000313" key="3">
    <source>
        <dbReference type="EMBL" id="AZZ39076.1"/>
    </source>
</evidence>
<dbReference type="GO" id="GO:0005524">
    <property type="term" value="F:ATP binding"/>
    <property type="evidence" value="ECO:0007669"/>
    <property type="project" value="InterPro"/>
</dbReference>
<protein>
    <submittedName>
        <fullName evidence="3">ATPase</fullName>
    </submittedName>
</protein>
<dbReference type="Proteomes" id="UP000285875">
    <property type="component" value="Chromosome"/>
</dbReference>
<feature type="domain" description="Endonuclease GajA/Old nuclease/RecF-like AAA" evidence="1">
    <location>
        <begin position="11"/>
        <end position="51"/>
    </location>
</feature>
<dbReference type="GO" id="GO:0016887">
    <property type="term" value="F:ATP hydrolysis activity"/>
    <property type="evidence" value="ECO:0007669"/>
    <property type="project" value="InterPro"/>
</dbReference>
<dbReference type="InterPro" id="IPR027417">
    <property type="entry name" value="P-loop_NTPase"/>
</dbReference>
<proteinExistence type="predicted"/>
<dbReference type="Pfam" id="PF13304">
    <property type="entry name" value="AAA_21"/>
    <property type="match status" value="1"/>
</dbReference>